<protein>
    <recommendedName>
        <fullName evidence="5 15">Non-structural maintenance of chromosomes element 1 homolog</fullName>
        <ecNumber evidence="4 15">2.3.2.27</ecNumber>
    </recommendedName>
</protein>
<evidence type="ECO:0000256" key="9">
    <source>
        <dbReference type="ARBA" id="ARBA00022771"/>
    </source>
</evidence>
<feature type="region of interest" description="Disordered" evidence="16">
    <location>
        <begin position="316"/>
        <end position="337"/>
    </location>
</feature>
<dbReference type="GO" id="GO:0008270">
    <property type="term" value="F:zinc ion binding"/>
    <property type="evidence" value="ECO:0007669"/>
    <property type="project" value="UniProtKB-KW"/>
</dbReference>
<sequence>MAQLSWRHHTLIQALLSRGPLEDKEFYSLFLGISGKNPETHKKIFDDVLYKINKELAYVQFELRGCRNQYDGKIYYGVINTIADEQSKLGTKYSVPQIAFYRAILDAIMQDPTAQGCISNIDALNIRLENQVQTGQSSQDGHSHVPSAFRSFTLAQKEKTVNELVQDQWLCSTLNGNIGLGVRSFLDLRGWFRSNDFPSCEVCNEAGVKAEMCKSESCNIRIHGYCLKKKFSGKVARVCPGCGAAWHFSQSDWEEEGHDTSQSQPPSNSLPKGKRLQTCKAETVEAAQERSRVASGCPTRRLRSCKAEVAADATQAELSQELGHHPKAPRSLRSRRI</sequence>
<dbReference type="PANTHER" id="PTHR20973:SF0">
    <property type="entry name" value="NON-STRUCTURAL MAINTENANCE OF CHROMOSOMES ELEMENT 1 HOMOLOG"/>
    <property type="match status" value="1"/>
</dbReference>
<dbReference type="PANTHER" id="PTHR20973">
    <property type="entry name" value="NON-SMC ELEMENT 1-RELATED"/>
    <property type="match status" value="1"/>
</dbReference>
<dbReference type="CDD" id="cd16493">
    <property type="entry name" value="RING-CH-C4HC3_NSE1"/>
    <property type="match status" value="1"/>
</dbReference>
<keyword evidence="12 15" id="KW-0233">DNA recombination</keyword>
<dbReference type="Gene3D" id="3.30.40.10">
    <property type="entry name" value="Zinc/RING finger domain, C3HC4 (zinc finger)"/>
    <property type="match status" value="1"/>
</dbReference>
<comment type="subunit">
    <text evidence="15">Component of the Smc5-Smc6 complex.</text>
</comment>
<evidence type="ECO:0000313" key="18">
    <source>
        <dbReference type="EMBL" id="JAT40537.1"/>
    </source>
</evidence>
<keyword evidence="7 15" id="KW-0479">Metal-binding</keyword>
<feature type="compositionally biased region" description="Basic residues" evidence="16">
    <location>
        <begin position="325"/>
        <end position="337"/>
    </location>
</feature>
<dbReference type="Gene3D" id="3.90.1150.220">
    <property type="match status" value="1"/>
</dbReference>
<comment type="subcellular location">
    <subcellularLocation>
        <location evidence="2 15">Nucleus</location>
    </subcellularLocation>
</comment>
<dbReference type="EC" id="2.3.2.27" evidence="4 15"/>
<keyword evidence="11 15" id="KW-0862">Zinc</keyword>
<keyword evidence="10 15" id="KW-0833">Ubl conjugation pathway</keyword>
<keyword evidence="9 15" id="KW-0863">Zinc-finger</keyword>
<gene>
    <name evidence="18" type="primary">nsmce1_0</name>
    <name evidence="18" type="ORF">g.51111</name>
</gene>
<dbReference type="AlphaFoldDB" id="A0A1D1XDQ5"/>
<dbReference type="GO" id="GO:0061630">
    <property type="term" value="F:ubiquitin protein ligase activity"/>
    <property type="evidence" value="ECO:0007669"/>
    <property type="project" value="UniProtKB-EC"/>
</dbReference>
<proteinExistence type="inferred from homology"/>
<dbReference type="InterPro" id="IPR011513">
    <property type="entry name" value="Nse1"/>
</dbReference>
<reference evidence="18" key="1">
    <citation type="submission" date="2015-07" db="EMBL/GenBank/DDBJ databases">
        <title>Transcriptome Assembly of Anthurium amnicola.</title>
        <authorList>
            <person name="Suzuki J."/>
        </authorList>
    </citation>
    <scope>NUCLEOTIDE SEQUENCE</scope>
</reference>
<evidence type="ECO:0000256" key="11">
    <source>
        <dbReference type="ARBA" id="ARBA00022833"/>
    </source>
</evidence>
<evidence type="ECO:0000256" key="6">
    <source>
        <dbReference type="ARBA" id="ARBA00022679"/>
    </source>
</evidence>
<evidence type="ECO:0000256" key="2">
    <source>
        <dbReference type="ARBA" id="ARBA00004123"/>
    </source>
</evidence>
<keyword evidence="13 15" id="KW-0234">DNA repair</keyword>
<dbReference type="Gene3D" id="1.10.10.10">
    <property type="entry name" value="Winged helix-like DNA-binding domain superfamily/Winged helix DNA-binding domain"/>
    <property type="match status" value="1"/>
</dbReference>
<evidence type="ECO:0000256" key="10">
    <source>
        <dbReference type="ARBA" id="ARBA00022786"/>
    </source>
</evidence>
<dbReference type="GO" id="GO:0030915">
    <property type="term" value="C:Smc5-Smc6 complex"/>
    <property type="evidence" value="ECO:0007669"/>
    <property type="project" value="UniProtKB-UniRule"/>
</dbReference>
<keyword evidence="8 15" id="KW-0227">DNA damage</keyword>
<evidence type="ECO:0000256" key="7">
    <source>
        <dbReference type="ARBA" id="ARBA00022723"/>
    </source>
</evidence>
<name>A0A1D1XDQ5_9ARAE</name>
<evidence type="ECO:0000256" key="1">
    <source>
        <dbReference type="ARBA" id="ARBA00000900"/>
    </source>
</evidence>
<dbReference type="InterPro" id="IPR014857">
    <property type="entry name" value="Nse1_RING_C4HC3-type"/>
</dbReference>
<dbReference type="GO" id="GO:0000724">
    <property type="term" value="P:double-strand break repair via homologous recombination"/>
    <property type="evidence" value="ECO:0007669"/>
    <property type="project" value="TreeGrafter"/>
</dbReference>
<evidence type="ECO:0000256" key="3">
    <source>
        <dbReference type="ARBA" id="ARBA00010258"/>
    </source>
</evidence>
<dbReference type="InterPro" id="IPR036388">
    <property type="entry name" value="WH-like_DNA-bd_sf"/>
</dbReference>
<evidence type="ECO:0000256" key="4">
    <source>
        <dbReference type="ARBA" id="ARBA00012483"/>
    </source>
</evidence>
<organism evidence="18">
    <name type="scientific">Anthurium amnicola</name>
    <dbReference type="NCBI Taxonomy" id="1678845"/>
    <lineage>
        <taxon>Eukaryota</taxon>
        <taxon>Viridiplantae</taxon>
        <taxon>Streptophyta</taxon>
        <taxon>Embryophyta</taxon>
        <taxon>Tracheophyta</taxon>
        <taxon>Spermatophyta</taxon>
        <taxon>Magnoliopsida</taxon>
        <taxon>Liliopsida</taxon>
        <taxon>Araceae</taxon>
        <taxon>Pothoideae</taxon>
        <taxon>Potheae</taxon>
        <taxon>Anthurium</taxon>
    </lineage>
</organism>
<keyword evidence="6 15" id="KW-0808">Transferase</keyword>
<evidence type="ECO:0000256" key="5">
    <source>
        <dbReference type="ARBA" id="ARBA00019422"/>
    </source>
</evidence>
<dbReference type="FunFam" id="3.90.1150.220:FF:000002">
    <property type="entry name" value="Non-structural maintenance of chromosomes element 1"/>
    <property type="match status" value="1"/>
</dbReference>
<dbReference type="EMBL" id="GDJX01027399">
    <property type="protein sequence ID" value="JAT40537.1"/>
    <property type="molecule type" value="Transcribed_RNA"/>
</dbReference>
<accession>A0A1D1XDQ5</accession>
<evidence type="ECO:0000256" key="8">
    <source>
        <dbReference type="ARBA" id="ARBA00022763"/>
    </source>
</evidence>
<feature type="domain" description="Non-structural maintenance of chromosomes element 1 RING C4HC3-type" evidence="17">
    <location>
        <begin position="200"/>
        <end position="242"/>
    </location>
</feature>
<evidence type="ECO:0000256" key="16">
    <source>
        <dbReference type="SAM" id="MobiDB-lite"/>
    </source>
</evidence>
<evidence type="ECO:0000256" key="13">
    <source>
        <dbReference type="ARBA" id="ARBA00023204"/>
    </source>
</evidence>
<comment type="similarity">
    <text evidence="3 15">Belongs to the NSE1 family.</text>
</comment>
<dbReference type="Pfam" id="PF07574">
    <property type="entry name" value="SMC_Nse1"/>
    <property type="match status" value="1"/>
</dbReference>
<evidence type="ECO:0000256" key="14">
    <source>
        <dbReference type="ARBA" id="ARBA00023242"/>
    </source>
</evidence>
<evidence type="ECO:0000256" key="15">
    <source>
        <dbReference type="RuleBase" id="RU368018"/>
    </source>
</evidence>
<dbReference type="GO" id="GO:0005634">
    <property type="term" value="C:nucleus"/>
    <property type="evidence" value="ECO:0007669"/>
    <property type="project" value="UniProtKB-SubCell"/>
</dbReference>
<comment type="catalytic activity">
    <reaction evidence="1 15">
        <text>S-ubiquitinyl-[E2 ubiquitin-conjugating enzyme]-L-cysteine + [acceptor protein]-L-lysine = [E2 ubiquitin-conjugating enzyme]-L-cysteine + N(6)-ubiquitinyl-[acceptor protein]-L-lysine.</text>
        <dbReference type="EC" id="2.3.2.27"/>
    </reaction>
</comment>
<dbReference type="Pfam" id="PF08746">
    <property type="entry name" value="zf-RING-like"/>
    <property type="match status" value="1"/>
</dbReference>
<dbReference type="InterPro" id="IPR013083">
    <property type="entry name" value="Znf_RING/FYVE/PHD"/>
</dbReference>
<feature type="region of interest" description="Disordered" evidence="16">
    <location>
        <begin position="253"/>
        <end position="275"/>
    </location>
</feature>
<evidence type="ECO:0000259" key="17">
    <source>
        <dbReference type="Pfam" id="PF08746"/>
    </source>
</evidence>
<keyword evidence="14 15" id="KW-0539">Nucleus</keyword>
<evidence type="ECO:0000256" key="12">
    <source>
        <dbReference type="ARBA" id="ARBA00023172"/>
    </source>
</evidence>
<feature type="compositionally biased region" description="Polar residues" evidence="16">
    <location>
        <begin position="260"/>
        <end position="270"/>
    </location>
</feature>